<evidence type="ECO:0000313" key="1">
    <source>
        <dbReference type="EMBL" id="MBK1897562.1"/>
    </source>
</evidence>
<name>A0ABS1FYU6_9FLAO</name>
<protein>
    <submittedName>
        <fullName evidence="1">Uncharacterized protein</fullName>
    </submittedName>
</protein>
<proteinExistence type="predicted"/>
<gene>
    <name evidence="1" type="ORF">JHL15_17485</name>
</gene>
<comment type="caution">
    <text evidence="1">The sequence shown here is derived from an EMBL/GenBank/DDBJ whole genome shotgun (WGS) entry which is preliminary data.</text>
</comment>
<accession>A0ABS1FYU6</accession>
<evidence type="ECO:0000313" key="2">
    <source>
        <dbReference type="Proteomes" id="UP000628669"/>
    </source>
</evidence>
<dbReference type="Proteomes" id="UP000628669">
    <property type="component" value="Unassembled WGS sequence"/>
</dbReference>
<reference evidence="2" key="1">
    <citation type="submission" date="2021-01" db="EMBL/GenBank/DDBJ databases">
        <title>Genome public.</title>
        <authorList>
            <person name="Liu C."/>
            <person name="Sun Q."/>
        </authorList>
    </citation>
    <scope>NUCLEOTIDE SEQUENCE [LARGE SCALE GENOMIC DNA]</scope>
    <source>
        <strain evidence="2">YIM B02567</strain>
    </source>
</reference>
<keyword evidence="2" id="KW-1185">Reference proteome</keyword>
<dbReference type="EMBL" id="JAENHK010000010">
    <property type="protein sequence ID" value="MBK1897562.1"/>
    <property type="molecule type" value="Genomic_DNA"/>
</dbReference>
<dbReference type="RefSeq" id="WP_200247854.1">
    <property type="nucleotide sequence ID" value="NZ_JAENHK010000010.1"/>
</dbReference>
<sequence length="275" mass="32086">MIDTWDNSKDAIFDTLRVPQHLRNIVTRISRINTYQTDVMGKSVEKPANAENFKKLVQLASEDELLSLINNRNKTVAVYASVGLLERKPELIDKVFSNFLNLKTTIHTQNGCLVGDLNPAEPLYHKYCYSLPAKNRQSDQLLKKLDSIIIFNPNSPKSLLLEVFRYKNFPKNYRKRIETLAFKNHEIFAAIYLSHWHKSDYIDALQKEFISIIKNDTLVGISKRIYLKELLSLRNPANKEFILNYLKKDTLFSDEIEITRELETNDIFPDEYPTR</sequence>
<organism evidence="1 2">
    <name type="scientific">Chryseobacterium paridis</name>
    <dbReference type="NCBI Taxonomy" id="2800328"/>
    <lineage>
        <taxon>Bacteria</taxon>
        <taxon>Pseudomonadati</taxon>
        <taxon>Bacteroidota</taxon>
        <taxon>Flavobacteriia</taxon>
        <taxon>Flavobacteriales</taxon>
        <taxon>Weeksellaceae</taxon>
        <taxon>Chryseobacterium group</taxon>
        <taxon>Chryseobacterium</taxon>
    </lineage>
</organism>